<evidence type="ECO:0000313" key="16">
    <source>
        <dbReference type="EnsemblMetazoa" id="CLYHEMP014462.2"/>
    </source>
</evidence>
<accession>A0A7M5WX39</accession>
<reference evidence="16" key="1">
    <citation type="submission" date="2021-01" db="UniProtKB">
        <authorList>
            <consortium name="EnsemblMetazoa"/>
        </authorList>
    </citation>
    <scope>IDENTIFICATION</scope>
</reference>
<evidence type="ECO:0000256" key="4">
    <source>
        <dbReference type="ARBA" id="ARBA00008661"/>
    </source>
</evidence>
<evidence type="ECO:0000256" key="7">
    <source>
        <dbReference type="ARBA" id="ARBA00022692"/>
    </source>
</evidence>
<dbReference type="GO" id="GO:0000139">
    <property type="term" value="C:Golgi membrane"/>
    <property type="evidence" value="ECO:0007669"/>
    <property type="project" value="UniProtKB-SubCell"/>
</dbReference>
<dbReference type="EnsemblMetazoa" id="CLYHEMT014462.2">
    <property type="protein sequence ID" value="CLYHEMP014462.2"/>
    <property type="gene ID" value="CLYHEMG014462"/>
</dbReference>
<evidence type="ECO:0000256" key="10">
    <source>
        <dbReference type="ARBA" id="ARBA00022989"/>
    </source>
</evidence>
<dbReference type="GO" id="GO:0006493">
    <property type="term" value="P:protein O-linked glycosylation"/>
    <property type="evidence" value="ECO:0007669"/>
    <property type="project" value="TreeGrafter"/>
</dbReference>
<keyword evidence="7" id="KW-0812">Transmembrane</keyword>
<evidence type="ECO:0000313" key="17">
    <source>
        <dbReference type="Proteomes" id="UP000594262"/>
    </source>
</evidence>
<keyword evidence="5 15" id="KW-0328">Glycosyltransferase</keyword>
<dbReference type="OrthoDB" id="26149at2759"/>
<dbReference type="EC" id="2.4.1.-" evidence="15"/>
<evidence type="ECO:0000256" key="15">
    <source>
        <dbReference type="RuleBase" id="RU363063"/>
    </source>
</evidence>
<evidence type="ECO:0000256" key="11">
    <source>
        <dbReference type="ARBA" id="ARBA00023034"/>
    </source>
</evidence>
<evidence type="ECO:0000256" key="5">
    <source>
        <dbReference type="ARBA" id="ARBA00022676"/>
    </source>
</evidence>
<dbReference type="Gene3D" id="3.90.550.50">
    <property type="match status" value="1"/>
</dbReference>
<keyword evidence="6" id="KW-0808">Transferase</keyword>
<dbReference type="GO" id="GO:0008194">
    <property type="term" value="F:UDP-glycosyltransferase activity"/>
    <property type="evidence" value="ECO:0007669"/>
    <property type="project" value="TreeGrafter"/>
</dbReference>
<dbReference type="PANTHER" id="PTHR11214">
    <property type="entry name" value="BETA-1,3-N-ACETYLGLUCOSAMINYLTRANSFERASE"/>
    <property type="match status" value="1"/>
</dbReference>
<keyword evidence="17" id="KW-1185">Reference proteome</keyword>
<keyword evidence="9" id="KW-0735">Signal-anchor</keyword>
<organism evidence="16 17">
    <name type="scientific">Clytia hemisphaerica</name>
    <dbReference type="NCBI Taxonomy" id="252671"/>
    <lineage>
        <taxon>Eukaryota</taxon>
        <taxon>Metazoa</taxon>
        <taxon>Cnidaria</taxon>
        <taxon>Hydrozoa</taxon>
        <taxon>Hydroidolina</taxon>
        <taxon>Leptothecata</taxon>
        <taxon>Obeliida</taxon>
        <taxon>Clytiidae</taxon>
        <taxon>Clytia</taxon>
    </lineage>
</organism>
<evidence type="ECO:0000256" key="9">
    <source>
        <dbReference type="ARBA" id="ARBA00022968"/>
    </source>
</evidence>
<proteinExistence type="inferred from homology"/>
<evidence type="ECO:0000256" key="2">
    <source>
        <dbReference type="ARBA" id="ARBA00004323"/>
    </source>
</evidence>
<dbReference type="AlphaFoldDB" id="A0A7M5WX39"/>
<evidence type="ECO:0000256" key="12">
    <source>
        <dbReference type="ARBA" id="ARBA00023136"/>
    </source>
</evidence>
<dbReference type="GO" id="GO:0005783">
    <property type="term" value="C:endoplasmic reticulum"/>
    <property type="evidence" value="ECO:0007669"/>
    <property type="project" value="UniProtKB-SubCell"/>
</dbReference>
<evidence type="ECO:0000256" key="14">
    <source>
        <dbReference type="ARBA" id="ARBA00047667"/>
    </source>
</evidence>
<comment type="catalytic activity">
    <reaction evidence="14">
        <text>3-O-(N-acetyl-beta-D-glucosaminyl-(1-&gt;4)-alpha-D-mannosyl)-L-threonyl-[protein] + UDP-N-acetyl-alpha-D-galactosamine = 3-O-[beta-D-GalNAc-(1-&gt;3)-beta-D-GlcNAc-(1-&gt;4)-alpha-D-Man]-L-Thr-[protein] + UDP + H(+)</text>
        <dbReference type="Rhea" id="RHEA:37667"/>
        <dbReference type="Rhea" id="RHEA-COMP:13308"/>
        <dbReference type="Rhea" id="RHEA-COMP:13618"/>
        <dbReference type="ChEBI" id="CHEBI:15378"/>
        <dbReference type="ChEBI" id="CHEBI:58223"/>
        <dbReference type="ChEBI" id="CHEBI:67138"/>
        <dbReference type="ChEBI" id="CHEBI:136709"/>
        <dbReference type="ChEBI" id="CHEBI:137540"/>
        <dbReference type="EC" id="2.4.1.313"/>
    </reaction>
</comment>
<evidence type="ECO:0000256" key="8">
    <source>
        <dbReference type="ARBA" id="ARBA00022824"/>
    </source>
</evidence>
<sequence>MLLFYQWASTQDFGFMLKTDDDCYVNVNGILTFLKSIELFNISNLWIGNFRENFAIDRHGKWAEHDFQAVSYPPFACGSGYLLSKDLVEWIALNHGRLNFYQGEDTSLGIWLTSIYPNRIQDERFKCARTCEENLFSLPENNIKQLEYFYSNGHNSFSCNETIN</sequence>
<evidence type="ECO:0000256" key="13">
    <source>
        <dbReference type="ARBA" id="ARBA00023180"/>
    </source>
</evidence>
<protein>
    <recommendedName>
        <fullName evidence="15">Hexosyltransferase</fullName>
        <ecNumber evidence="15">2.4.1.-</ecNumber>
    </recommendedName>
</protein>
<keyword evidence="11 15" id="KW-0333">Golgi apparatus</keyword>
<keyword evidence="13" id="KW-0325">Glycoprotein</keyword>
<dbReference type="Proteomes" id="UP000594262">
    <property type="component" value="Unplaced"/>
</dbReference>
<evidence type="ECO:0000256" key="1">
    <source>
        <dbReference type="ARBA" id="ARBA00004240"/>
    </source>
</evidence>
<comment type="subcellular location">
    <subcellularLocation>
        <location evidence="1">Endoplasmic reticulum</location>
    </subcellularLocation>
    <subcellularLocation>
        <location evidence="2 15">Golgi apparatus membrane</location>
        <topology evidence="2 15">Single-pass type II membrane protein</topology>
    </subcellularLocation>
</comment>
<comment type="similarity">
    <text evidence="4 15">Belongs to the glycosyltransferase 31 family.</text>
</comment>
<evidence type="ECO:0000256" key="3">
    <source>
        <dbReference type="ARBA" id="ARBA00004922"/>
    </source>
</evidence>
<keyword evidence="8" id="KW-0256">Endoplasmic reticulum</keyword>
<keyword evidence="10" id="KW-1133">Transmembrane helix</keyword>
<dbReference type="PANTHER" id="PTHR11214:SF219">
    <property type="entry name" value="UDP-GALNAC:BETA-1,3-N-ACETYLGALACTOSAMINYLTRANSFERASE 2"/>
    <property type="match status" value="1"/>
</dbReference>
<dbReference type="InterPro" id="IPR002659">
    <property type="entry name" value="Glyco_trans_31"/>
</dbReference>
<name>A0A7M5WX39_9CNID</name>
<dbReference type="GO" id="GO:0016758">
    <property type="term" value="F:hexosyltransferase activity"/>
    <property type="evidence" value="ECO:0007669"/>
    <property type="project" value="InterPro"/>
</dbReference>
<evidence type="ECO:0000256" key="6">
    <source>
        <dbReference type="ARBA" id="ARBA00022679"/>
    </source>
</evidence>
<comment type="pathway">
    <text evidence="3">Protein modification; protein glycosylation.</text>
</comment>
<keyword evidence="12" id="KW-0472">Membrane</keyword>
<dbReference type="Pfam" id="PF01762">
    <property type="entry name" value="Galactosyl_T"/>
    <property type="match status" value="1"/>
</dbReference>